<dbReference type="AlphaFoldDB" id="A0A1G8Y4A4"/>
<dbReference type="SUPFAM" id="SSF143870">
    <property type="entry name" value="PF0523-like"/>
    <property type="match status" value="1"/>
</dbReference>
<organism evidence="2 3">
    <name type="scientific">Halovenus aranensis</name>
    <dbReference type="NCBI Taxonomy" id="890420"/>
    <lineage>
        <taxon>Archaea</taxon>
        <taxon>Methanobacteriati</taxon>
        <taxon>Methanobacteriota</taxon>
        <taxon>Stenosarchaea group</taxon>
        <taxon>Halobacteria</taxon>
        <taxon>Halobacteriales</taxon>
        <taxon>Haloarculaceae</taxon>
        <taxon>Halovenus</taxon>
    </lineage>
</organism>
<dbReference type="EMBL" id="FNFC01000013">
    <property type="protein sequence ID" value="SDJ96870.1"/>
    <property type="molecule type" value="Genomic_DNA"/>
</dbReference>
<reference evidence="2 3" key="1">
    <citation type="submission" date="2016-10" db="EMBL/GenBank/DDBJ databases">
        <authorList>
            <person name="de Groot N.N."/>
        </authorList>
    </citation>
    <scope>NUCLEOTIDE SEQUENCE [LARGE SCALE GENOMIC DNA]</scope>
    <source>
        <strain evidence="2 3">IBRC-M10015</strain>
    </source>
</reference>
<evidence type="ECO:0000313" key="3">
    <source>
        <dbReference type="Proteomes" id="UP000198856"/>
    </source>
</evidence>
<dbReference type="InterPro" id="IPR036504">
    <property type="entry name" value="CGI121/TPRKB_sf"/>
</dbReference>
<dbReference type="Pfam" id="PF08617">
    <property type="entry name" value="CGI-121"/>
    <property type="match status" value="1"/>
</dbReference>
<gene>
    <name evidence="2" type="ORF">SAMN05216226_11337</name>
</gene>
<dbReference type="InterPro" id="IPR013926">
    <property type="entry name" value="CGI121/TPRKB"/>
</dbReference>
<protein>
    <submittedName>
        <fullName evidence="2">KEOPS complex subunit Cgi121</fullName>
    </submittedName>
</protein>
<dbReference type="OrthoDB" id="69587at2157"/>
<accession>A0A1G8Y4A4</accession>
<evidence type="ECO:0000256" key="1">
    <source>
        <dbReference type="ARBA" id="ARBA00005546"/>
    </source>
</evidence>
<dbReference type="STRING" id="890420.SAMN05216226_11337"/>
<dbReference type="PIRSF" id="PIRSF022062">
    <property type="entry name" value="UCP022062"/>
    <property type="match status" value="1"/>
</dbReference>
<keyword evidence="3" id="KW-1185">Reference proteome</keyword>
<name>A0A1G8Y4A4_9EURY</name>
<dbReference type="InterPro" id="IPR016799">
    <property type="entry name" value="UCP022062"/>
</dbReference>
<proteinExistence type="inferred from homology"/>
<dbReference type="RefSeq" id="WP_092703741.1">
    <property type="nucleotide sequence ID" value="NZ_FNFC01000013.1"/>
</dbReference>
<comment type="similarity">
    <text evidence="1">Belongs to the CGI121/TPRKB family.</text>
</comment>
<sequence>MQVIEGRADVADIDQFITRLDSIADDHGATVQAFDARYVVGRAHLERATEVARRERDRGNAIADDPGVEILLYAAGRRQIRDALEIGVSEGASPVVAVVVGGNETQAATDLRHLFEPAETLGEYDPERVRSFFDISEQELDATAGGLADLVCERVAMLVVDR</sequence>
<evidence type="ECO:0000313" key="2">
    <source>
        <dbReference type="EMBL" id="SDJ96870.1"/>
    </source>
</evidence>
<dbReference type="Gene3D" id="3.30.2380.10">
    <property type="entry name" value="CGI121/TPRKB"/>
    <property type="match status" value="1"/>
</dbReference>
<dbReference type="Proteomes" id="UP000198856">
    <property type="component" value="Unassembled WGS sequence"/>
</dbReference>
<dbReference type="NCBIfam" id="NF011465">
    <property type="entry name" value="PRK14886.1-1"/>
    <property type="match status" value="1"/>
</dbReference>